<comment type="caution">
    <text evidence="4">The sequence shown here is derived from an EMBL/GenBank/DDBJ whole genome shotgun (WGS) entry which is preliminary data.</text>
</comment>
<feature type="coiled-coil region" evidence="2">
    <location>
        <begin position="157"/>
        <end position="228"/>
    </location>
</feature>
<dbReference type="GO" id="GO:0061630">
    <property type="term" value="F:ubiquitin protein ligase activity"/>
    <property type="evidence" value="ECO:0007669"/>
    <property type="project" value="TreeGrafter"/>
</dbReference>
<keyword evidence="1" id="KW-0479">Metal-binding</keyword>
<evidence type="ECO:0000256" key="1">
    <source>
        <dbReference type="PROSITE-ProRule" id="PRU00024"/>
    </source>
</evidence>
<dbReference type="Gene3D" id="3.30.160.60">
    <property type="entry name" value="Classic Zinc Finger"/>
    <property type="match status" value="1"/>
</dbReference>
<feature type="domain" description="B box-type" evidence="3">
    <location>
        <begin position="76"/>
        <end position="117"/>
    </location>
</feature>
<dbReference type="PROSITE" id="PS50119">
    <property type="entry name" value="ZF_BBOX"/>
    <property type="match status" value="2"/>
</dbReference>
<sequence>MAYALRPQSVRKAQVQKKCELCETDTKIQYRCVQCQKYMCEKCNKIHLNVQTSDKHEIINLRSYQDAQDTQTFMVTQNIPCDTHKKKVCVKCCLDCFELVCEDCIDKTHREHQLEEINEGCDDVIMMTQARLSKDLRFCESESKQLQRLSQMCSLSYDNAKKKIEVREKEINEAIKKYVNHLRAQLETNKCNVEKQRKTSEKKIKEIKEILRDKKSELKKSKENNRADKIITTIRDINNNLPCLDPNQLKKDQFKIDLKVVKSYNTEFKSVDRLLTLDHKTAWISNFQENTLSKINIDDNIRTVKNISARAFDISLIASKDILLTSIDSTDVNLLTTDTGEIKSSLSVSPLIPIGIHVTKCNEIILSVKEVGVSFKLTDKSCRKLIIFGMDGKKKQSYEYNKHKRRLFTFPERITSNENNDILVIDSKSSHEGRVVVLDKVGHIKWIYQGKSSN</sequence>
<evidence type="ECO:0000313" key="5">
    <source>
        <dbReference type="Proteomes" id="UP000683360"/>
    </source>
</evidence>
<dbReference type="CDD" id="cd19757">
    <property type="entry name" value="Bbox1"/>
    <property type="match status" value="1"/>
</dbReference>
<keyword evidence="5" id="KW-1185">Reference proteome</keyword>
<gene>
    <name evidence="4" type="ORF">MEDL_33545</name>
</gene>
<dbReference type="Proteomes" id="UP000683360">
    <property type="component" value="Unassembled WGS sequence"/>
</dbReference>
<evidence type="ECO:0000313" key="4">
    <source>
        <dbReference type="EMBL" id="CAG2220064.1"/>
    </source>
</evidence>
<dbReference type="EMBL" id="CAJPWZ010001649">
    <property type="protein sequence ID" value="CAG2220064.1"/>
    <property type="molecule type" value="Genomic_DNA"/>
</dbReference>
<dbReference type="SMART" id="SM00336">
    <property type="entry name" value="BBOX"/>
    <property type="match status" value="2"/>
</dbReference>
<name>A0A8S3SH34_MYTED</name>
<dbReference type="SUPFAM" id="SSF101898">
    <property type="entry name" value="NHL repeat"/>
    <property type="match status" value="1"/>
</dbReference>
<keyword evidence="2" id="KW-0175">Coiled coil</keyword>
<dbReference type="AlphaFoldDB" id="A0A8S3SH34"/>
<proteinExistence type="predicted"/>
<evidence type="ECO:0000256" key="2">
    <source>
        <dbReference type="SAM" id="Coils"/>
    </source>
</evidence>
<dbReference type="OrthoDB" id="6100630at2759"/>
<reference evidence="4" key="1">
    <citation type="submission" date="2021-03" db="EMBL/GenBank/DDBJ databases">
        <authorList>
            <person name="Bekaert M."/>
        </authorList>
    </citation>
    <scope>NUCLEOTIDE SEQUENCE</scope>
</reference>
<dbReference type="PANTHER" id="PTHR25462:SF291">
    <property type="entry name" value="E3 UBIQUITIN-PROTEIN LIGASE TRIM45"/>
    <property type="match status" value="1"/>
</dbReference>
<feature type="domain" description="B box-type" evidence="3">
    <location>
        <begin position="14"/>
        <end position="61"/>
    </location>
</feature>
<accession>A0A8S3SH34</accession>
<dbReference type="SUPFAM" id="SSF57845">
    <property type="entry name" value="B-box zinc-binding domain"/>
    <property type="match status" value="1"/>
</dbReference>
<dbReference type="GO" id="GO:0008270">
    <property type="term" value="F:zinc ion binding"/>
    <property type="evidence" value="ECO:0007669"/>
    <property type="project" value="UniProtKB-KW"/>
</dbReference>
<organism evidence="4 5">
    <name type="scientific">Mytilus edulis</name>
    <name type="common">Blue mussel</name>
    <dbReference type="NCBI Taxonomy" id="6550"/>
    <lineage>
        <taxon>Eukaryota</taxon>
        <taxon>Metazoa</taxon>
        <taxon>Spiralia</taxon>
        <taxon>Lophotrochozoa</taxon>
        <taxon>Mollusca</taxon>
        <taxon>Bivalvia</taxon>
        <taxon>Autobranchia</taxon>
        <taxon>Pteriomorphia</taxon>
        <taxon>Mytilida</taxon>
        <taxon>Mytiloidea</taxon>
        <taxon>Mytilidae</taxon>
        <taxon>Mytilinae</taxon>
        <taxon>Mytilus</taxon>
    </lineage>
</organism>
<dbReference type="InterPro" id="IPR000315">
    <property type="entry name" value="Znf_B-box"/>
</dbReference>
<protein>
    <recommendedName>
        <fullName evidence="3">B box-type domain-containing protein</fullName>
    </recommendedName>
</protein>
<dbReference type="InterPro" id="IPR047153">
    <property type="entry name" value="TRIM45/56/19-like"/>
</dbReference>
<dbReference type="PANTHER" id="PTHR25462">
    <property type="entry name" value="BONUS, ISOFORM C-RELATED"/>
    <property type="match status" value="1"/>
</dbReference>
<evidence type="ECO:0000259" key="3">
    <source>
        <dbReference type="PROSITE" id="PS50119"/>
    </source>
</evidence>
<keyword evidence="1" id="KW-0862">Zinc</keyword>
<keyword evidence="1" id="KW-0863">Zinc-finger</keyword>